<evidence type="ECO:0000256" key="1">
    <source>
        <dbReference type="SAM" id="MobiDB-lite"/>
    </source>
</evidence>
<sequence>MQLRALQTPSSSKMFGQEGKLLLGKVTFRSFWETRMGSRMAGSDRAKRHEIPSMPTSDPNHASAFEIANSCTRQIRKLSYALKARTRSPCGCKWSANFRGGK</sequence>
<dbReference type="Proteomes" id="UP000466607">
    <property type="component" value="Chromosome"/>
</dbReference>
<feature type="region of interest" description="Disordered" evidence="1">
    <location>
        <begin position="39"/>
        <end position="60"/>
    </location>
</feature>
<protein>
    <submittedName>
        <fullName evidence="2">Uncharacterized protein</fullName>
    </submittedName>
</protein>
<dbReference type="AlphaFoldDB" id="A0AAD1IHA3"/>
<keyword evidence="3" id="KW-1185">Reference proteome</keyword>
<proteinExistence type="predicted"/>
<feature type="compositionally biased region" description="Basic and acidic residues" evidence="1">
    <location>
        <begin position="42"/>
        <end position="51"/>
    </location>
</feature>
<reference evidence="2 3" key="1">
    <citation type="journal article" date="2019" name="Emerg. Microbes Infect.">
        <title>Comprehensive subspecies identification of 175 nontuberculous mycobacteria species based on 7547 genomic profiles.</title>
        <authorList>
            <person name="Matsumoto Y."/>
            <person name="Kinjo T."/>
            <person name="Motooka D."/>
            <person name="Nabeya D."/>
            <person name="Jung N."/>
            <person name="Uechi K."/>
            <person name="Horii T."/>
            <person name="Iida T."/>
            <person name="Fujita J."/>
            <person name="Nakamura S."/>
        </authorList>
    </citation>
    <scope>NUCLEOTIDE SEQUENCE [LARGE SCALE GENOMIC DNA]</scope>
    <source>
        <strain evidence="2 3">JCM 17423</strain>
    </source>
</reference>
<accession>A0AAD1IHA3</accession>
<name>A0AAD1IHA3_9MYCO</name>
<gene>
    <name evidence="2" type="ORF">MLIT_10360</name>
</gene>
<evidence type="ECO:0000313" key="2">
    <source>
        <dbReference type="EMBL" id="BBY15444.1"/>
    </source>
</evidence>
<evidence type="ECO:0000313" key="3">
    <source>
        <dbReference type="Proteomes" id="UP000466607"/>
    </source>
</evidence>
<dbReference type="EMBL" id="AP022586">
    <property type="protein sequence ID" value="BBY15444.1"/>
    <property type="molecule type" value="Genomic_DNA"/>
</dbReference>
<organism evidence="2 3">
    <name type="scientific">Mycolicibacterium litorale</name>
    <dbReference type="NCBI Taxonomy" id="758802"/>
    <lineage>
        <taxon>Bacteria</taxon>
        <taxon>Bacillati</taxon>
        <taxon>Actinomycetota</taxon>
        <taxon>Actinomycetes</taxon>
        <taxon>Mycobacteriales</taxon>
        <taxon>Mycobacteriaceae</taxon>
        <taxon>Mycolicibacterium</taxon>
    </lineage>
</organism>